<evidence type="ECO:0000313" key="6">
    <source>
        <dbReference type="Proteomes" id="UP000281553"/>
    </source>
</evidence>
<dbReference type="GO" id="GO:0016818">
    <property type="term" value="F:hydrolase activity, acting on acid anhydrides, in phosphorus-containing anhydrides"/>
    <property type="evidence" value="ECO:0007669"/>
    <property type="project" value="InterPro"/>
</dbReference>
<keyword evidence="1" id="KW-0547">Nucleotide-binding</keyword>
<reference evidence="5 6" key="1">
    <citation type="submission" date="2018-11" db="EMBL/GenBank/DDBJ databases">
        <authorList>
            <consortium name="Pathogen Informatics"/>
        </authorList>
    </citation>
    <scope>NUCLEOTIDE SEQUENCE [LARGE SCALE GENOMIC DNA]</scope>
</reference>
<dbReference type="GO" id="GO:0010569">
    <property type="term" value="P:regulation of double-strand break repair via homologous recombination"/>
    <property type="evidence" value="ECO:0007669"/>
    <property type="project" value="TreeGrafter"/>
</dbReference>
<feature type="domain" description="Helicase ATP-binding" evidence="4">
    <location>
        <begin position="7"/>
        <end position="175"/>
    </location>
</feature>
<dbReference type="PANTHER" id="PTHR11472">
    <property type="entry name" value="DNA REPAIR DEAD HELICASE RAD3/XP-D SUBFAMILY MEMBER"/>
    <property type="match status" value="1"/>
</dbReference>
<evidence type="ECO:0000256" key="1">
    <source>
        <dbReference type="ARBA" id="ARBA00022741"/>
    </source>
</evidence>
<dbReference type="InterPro" id="IPR027417">
    <property type="entry name" value="P-loop_NTPase"/>
</dbReference>
<dbReference type="GO" id="GO:0070182">
    <property type="term" value="F:DNA polymerase binding"/>
    <property type="evidence" value="ECO:0007669"/>
    <property type="project" value="TreeGrafter"/>
</dbReference>
<dbReference type="InterPro" id="IPR006554">
    <property type="entry name" value="Helicase-like_DEXD_c2"/>
</dbReference>
<evidence type="ECO:0000256" key="2">
    <source>
        <dbReference type="ARBA" id="ARBA00022801"/>
    </source>
</evidence>
<gene>
    <name evidence="5" type="ORF">DILT_LOCUS6037</name>
</gene>
<evidence type="ECO:0000313" key="5">
    <source>
        <dbReference type="EMBL" id="VDN10206.1"/>
    </source>
</evidence>
<dbReference type="AlphaFoldDB" id="A0A3P7NXB4"/>
<dbReference type="GO" id="GO:0045910">
    <property type="term" value="P:negative regulation of DNA recombination"/>
    <property type="evidence" value="ECO:0007669"/>
    <property type="project" value="TreeGrafter"/>
</dbReference>
<keyword evidence="3" id="KW-0067">ATP-binding</keyword>
<dbReference type="SUPFAM" id="SSF52540">
    <property type="entry name" value="P-loop containing nucleoside triphosphate hydrolases"/>
    <property type="match status" value="1"/>
</dbReference>
<organism evidence="5 6">
    <name type="scientific">Dibothriocephalus latus</name>
    <name type="common">Fish tapeworm</name>
    <name type="synonym">Diphyllobothrium latum</name>
    <dbReference type="NCBI Taxonomy" id="60516"/>
    <lineage>
        <taxon>Eukaryota</taxon>
        <taxon>Metazoa</taxon>
        <taxon>Spiralia</taxon>
        <taxon>Lophotrochozoa</taxon>
        <taxon>Platyhelminthes</taxon>
        <taxon>Cestoda</taxon>
        <taxon>Eucestoda</taxon>
        <taxon>Diphyllobothriidea</taxon>
        <taxon>Diphyllobothriidae</taxon>
        <taxon>Dibothriocephalus</taxon>
    </lineage>
</organism>
<keyword evidence="6" id="KW-1185">Reference proteome</keyword>
<dbReference type="GO" id="GO:1904430">
    <property type="term" value="P:negative regulation of t-circle formation"/>
    <property type="evidence" value="ECO:0007669"/>
    <property type="project" value="TreeGrafter"/>
</dbReference>
<dbReference type="PROSITE" id="PS51193">
    <property type="entry name" value="HELICASE_ATP_BIND_2"/>
    <property type="match status" value="1"/>
</dbReference>
<dbReference type="OrthoDB" id="19182at2759"/>
<name>A0A3P7NXB4_DIBLA</name>
<evidence type="ECO:0000256" key="3">
    <source>
        <dbReference type="ARBA" id="ARBA00022840"/>
    </source>
</evidence>
<dbReference type="GO" id="GO:0003677">
    <property type="term" value="F:DNA binding"/>
    <property type="evidence" value="ECO:0007669"/>
    <property type="project" value="InterPro"/>
</dbReference>
<accession>A0A3P7NXB4</accession>
<dbReference type="PANTHER" id="PTHR11472:SF34">
    <property type="entry name" value="REGULATOR OF TELOMERE ELONGATION HELICASE 1"/>
    <property type="match status" value="1"/>
</dbReference>
<dbReference type="EMBL" id="UYRU01048659">
    <property type="protein sequence ID" value="VDN10206.1"/>
    <property type="molecule type" value="Genomic_DNA"/>
</dbReference>
<dbReference type="InterPro" id="IPR045028">
    <property type="entry name" value="DinG/Rad3-like"/>
</dbReference>
<dbReference type="GO" id="GO:0090657">
    <property type="term" value="P:telomeric loop disassembly"/>
    <property type="evidence" value="ECO:0007669"/>
    <property type="project" value="TreeGrafter"/>
</dbReference>
<protein>
    <recommendedName>
        <fullName evidence="4">Helicase ATP-binding domain-containing protein</fullName>
    </recommendedName>
</protein>
<dbReference type="GO" id="GO:0005634">
    <property type="term" value="C:nucleus"/>
    <property type="evidence" value="ECO:0007669"/>
    <property type="project" value="TreeGrafter"/>
</dbReference>
<dbReference type="Gene3D" id="3.40.50.300">
    <property type="entry name" value="P-loop containing nucleotide triphosphate hydrolases"/>
    <property type="match status" value="1"/>
</dbReference>
<dbReference type="Pfam" id="PF06733">
    <property type="entry name" value="DEAD_2"/>
    <property type="match status" value="1"/>
</dbReference>
<dbReference type="GO" id="GO:0003678">
    <property type="term" value="F:DNA helicase activity"/>
    <property type="evidence" value="ECO:0007669"/>
    <property type="project" value="InterPro"/>
</dbReference>
<dbReference type="InterPro" id="IPR010614">
    <property type="entry name" value="RAD3-like_helicase_DEAD"/>
</dbReference>
<dbReference type="InterPro" id="IPR014013">
    <property type="entry name" value="Helic_SF1/SF2_ATP-bd_DinG/Rad3"/>
</dbReference>
<evidence type="ECO:0000259" key="4">
    <source>
        <dbReference type="PROSITE" id="PS51193"/>
    </source>
</evidence>
<sequence length="175" mass="19607">MPIIQVGSIPVEFPYNPYPCQVAYMQSVIDALNERRHAILESPTGTGKTLCLLCASLAWLDYIRAQQQLTALIAWDTPHPTPEAFHSAAYSSHRIGVLGSRDQLCLLPEVSQLESNSAKVYQCRLRVTTRTCDFYRNFDANREKLLASLHSSSTTDIEDLVKLGRETRLVLCPVV</sequence>
<dbReference type="Proteomes" id="UP000281553">
    <property type="component" value="Unassembled WGS sequence"/>
</dbReference>
<dbReference type="SMART" id="SM00488">
    <property type="entry name" value="DEXDc2"/>
    <property type="match status" value="1"/>
</dbReference>
<dbReference type="GO" id="GO:0005524">
    <property type="term" value="F:ATP binding"/>
    <property type="evidence" value="ECO:0007669"/>
    <property type="project" value="UniProtKB-KW"/>
</dbReference>
<keyword evidence="2" id="KW-0378">Hydrolase</keyword>
<proteinExistence type="predicted"/>